<proteinExistence type="predicted"/>
<evidence type="ECO:0000313" key="2">
    <source>
        <dbReference type="Proteomes" id="UP000596276"/>
    </source>
</evidence>
<sequence>MARIRVPESGSRNCNDGQKLLLIRAQKARWPRPLLPTSEPFSVKGFKRQLKPHQVYGAYQLLKWEPTTEIGGFLVDGICLGKTTPPLAVMVLLRLIGVACLGEGFSGRVGMGQKSITITPIKGKSVASPMESFPFHSAAPVSR</sequence>
<reference evidence="2" key="1">
    <citation type="journal article" date="2021" name="G3 (Bethesda)">
        <title>Chromosome assembled and annotated genome sequence of Aspergillus flavus NRRL 3357.</title>
        <authorList>
            <person name="Skerker J.M."/>
            <person name="Pianalto K.M."/>
            <person name="Mondo S.J."/>
            <person name="Yang K."/>
            <person name="Arkin A.P."/>
            <person name="Keller N.P."/>
            <person name="Grigoriev I.V."/>
            <person name="Louise Glass N.L."/>
        </authorList>
    </citation>
    <scope>NUCLEOTIDE SEQUENCE [LARGE SCALE GENOMIC DNA]</scope>
    <source>
        <strain evidence="2">ATCC 200026 / FGSC A1120 / IAM 13836 / NRRL 3357 / JCM 12722 / SRRC 167</strain>
    </source>
</reference>
<gene>
    <name evidence="1" type="ORF">F9C07_12990</name>
</gene>
<evidence type="ECO:0000313" key="1">
    <source>
        <dbReference type="EMBL" id="QRD93231.1"/>
    </source>
</evidence>
<keyword evidence="2" id="KW-1185">Reference proteome</keyword>
<dbReference type="AlphaFoldDB" id="A0A7U2N0D1"/>
<name>A0A7U2N0D1_ASPFN</name>
<dbReference type="Proteomes" id="UP000596276">
    <property type="component" value="Chromosome 8"/>
</dbReference>
<organism evidence="1 2">
    <name type="scientific">Aspergillus flavus (strain ATCC 200026 / FGSC A1120 / IAM 13836 / NRRL 3357 / JCM 12722 / SRRC 167)</name>
    <dbReference type="NCBI Taxonomy" id="332952"/>
    <lineage>
        <taxon>Eukaryota</taxon>
        <taxon>Fungi</taxon>
        <taxon>Dikarya</taxon>
        <taxon>Ascomycota</taxon>
        <taxon>Pezizomycotina</taxon>
        <taxon>Eurotiomycetes</taxon>
        <taxon>Eurotiomycetidae</taxon>
        <taxon>Eurotiales</taxon>
        <taxon>Aspergillaceae</taxon>
        <taxon>Aspergillus</taxon>
        <taxon>Aspergillus subgen. Circumdati</taxon>
    </lineage>
</organism>
<dbReference type="EMBL" id="CP044616">
    <property type="protein sequence ID" value="QRD93231.1"/>
    <property type="molecule type" value="Genomic_DNA"/>
</dbReference>
<protein>
    <submittedName>
        <fullName evidence="1">Uncharacterized protein</fullName>
    </submittedName>
</protein>
<accession>A0A7U2N0D1</accession>
<dbReference type="VEuPathDB" id="FungiDB:F9C07_12990"/>